<accession>A0AC60NTT6</accession>
<evidence type="ECO:0000313" key="2">
    <source>
        <dbReference type="Proteomes" id="UP000805193"/>
    </source>
</evidence>
<name>A0AC60NTT6_IXOPE</name>
<sequence length="131" mass="14739">MSGTRTWNLLRNLLDETNTRGYHKLRMATLIHNYQGTVNNLLSELRACHIDASPSPPLQEYPGDPNLEMDRPFTVAEVRSAGLRVRTKSAPGQDGITNKIIRNLDGGSLRALTKYINDIWHRAPAKRMEGT</sequence>
<dbReference type="Proteomes" id="UP000805193">
    <property type="component" value="Unassembled WGS sequence"/>
</dbReference>
<protein>
    <submittedName>
        <fullName evidence="1">Uncharacterized protein</fullName>
    </submittedName>
</protein>
<gene>
    <name evidence="1" type="ORF">HPB47_012326</name>
</gene>
<keyword evidence="2" id="KW-1185">Reference proteome</keyword>
<evidence type="ECO:0000313" key="1">
    <source>
        <dbReference type="EMBL" id="KAG0410556.1"/>
    </source>
</evidence>
<dbReference type="EMBL" id="JABSTQ010011513">
    <property type="protein sequence ID" value="KAG0410556.1"/>
    <property type="molecule type" value="Genomic_DNA"/>
</dbReference>
<comment type="caution">
    <text evidence="1">The sequence shown here is derived from an EMBL/GenBank/DDBJ whole genome shotgun (WGS) entry which is preliminary data.</text>
</comment>
<reference evidence="1 2" key="1">
    <citation type="journal article" date="2020" name="Cell">
        <title>Large-Scale Comparative Analyses of Tick Genomes Elucidate Their Genetic Diversity and Vector Capacities.</title>
        <authorList>
            <consortium name="Tick Genome and Microbiome Consortium (TIGMIC)"/>
            <person name="Jia N."/>
            <person name="Wang J."/>
            <person name="Shi W."/>
            <person name="Du L."/>
            <person name="Sun Y."/>
            <person name="Zhan W."/>
            <person name="Jiang J.F."/>
            <person name="Wang Q."/>
            <person name="Zhang B."/>
            <person name="Ji P."/>
            <person name="Bell-Sakyi L."/>
            <person name="Cui X.M."/>
            <person name="Yuan T.T."/>
            <person name="Jiang B.G."/>
            <person name="Yang W.F."/>
            <person name="Lam T.T."/>
            <person name="Chang Q.C."/>
            <person name="Ding S.J."/>
            <person name="Wang X.J."/>
            <person name="Zhu J.G."/>
            <person name="Ruan X.D."/>
            <person name="Zhao L."/>
            <person name="Wei J.T."/>
            <person name="Ye R.Z."/>
            <person name="Que T.C."/>
            <person name="Du C.H."/>
            <person name="Zhou Y.H."/>
            <person name="Cheng J.X."/>
            <person name="Dai P.F."/>
            <person name="Guo W.B."/>
            <person name="Han X.H."/>
            <person name="Huang E.J."/>
            <person name="Li L.F."/>
            <person name="Wei W."/>
            <person name="Gao Y.C."/>
            <person name="Liu J.Z."/>
            <person name="Shao H.Z."/>
            <person name="Wang X."/>
            <person name="Wang C.C."/>
            <person name="Yang T.C."/>
            <person name="Huo Q.B."/>
            <person name="Li W."/>
            <person name="Chen H.Y."/>
            <person name="Chen S.E."/>
            <person name="Zhou L.G."/>
            <person name="Ni X.B."/>
            <person name="Tian J.H."/>
            <person name="Sheng Y."/>
            <person name="Liu T."/>
            <person name="Pan Y.S."/>
            <person name="Xia L.Y."/>
            <person name="Li J."/>
            <person name="Zhao F."/>
            <person name="Cao W.C."/>
        </authorList>
    </citation>
    <scope>NUCLEOTIDE SEQUENCE [LARGE SCALE GENOMIC DNA]</scope>
    <source>
        <strain evidence="1">Iper-2018</strain>
    </source>
</reference>
<organism evidence="1 2">
    <name type="scientific">Ixodes persulcatus</name>
    <name type="common">Taiga tick</name>
    <dbReference type="NCBI Taxonomy" id="34615"/>
    <lineage>
        <taxon>Eukaryota</taxon>
        <taxon>Metazoa</taxon>
        <taxon>Ecdysozoa</taxon>
        <taxon>Arthropoda</taxon>
        <taxon>Chelicerata</taxon>
        <taxon>Arachnida</taxon>
        <taxon>Acari</taxon>
        <taxon>Parasitiformes</taxon>
        <taxon>Ixodida</taxon>
        <taxon>Ixodoidea</taxon>
        <taxon>Ixodidae</taxon>
        <taxon>Ixodinae</taxon>
        <taxon>Ixodes</taxon>
    </lineage>
</organism>
<proteinExistence type="predicted"/>